<dbReference type="FunFam" id="3.30.160.60:FF:000145">
    <property type="entry name" value="Zinc finger protein 574"/>
    <property type="match status" value="1"/>
</dbReference>
<dbReference type="GO" id="GO:0005667">
    <property type="term" value="C:transcription regulator complex"/>
    <property type="evidence" value="ECO:0007669"/>
    <property type="project" value="TreeGrafter"/>
</dbReference>
<name>A0A167QVR7_CALVF</name>
<dbReference type="PANTHER" id="PTHR14003:SF19">
    <property type="entry name" value="YY2 TRANSCRIPTION FACTOR"/>
    <property type="match status" value="1"/>
</dbReference>
<keyword evidence="5" id="KW-0862">Zinc</keyword>
<evidence type="ECO:0000256" key="7">
    <source>
        <dbReference type="PROSITE-ProRule" id="PRU00042"/>
    </source>
</evidence>
<evidence type="ECO:0000256" key="3">
    <source>
        <dbReference type="ARBA" id="ARBA00022737"/>
    </source>
</evidence>
<dbReference type="Gene3D" id="3.30.160.60">
    <property type="entry name" value="Classic Zinc Finger"/>
    <property type="match status" value="2"/>
</dbReference>
<proteinExistence type="predicted"/>
<evidence type="ECO:0000256" key="1">
    <source>
        <dbReference type="ARBA" id="ARBA00004123"/>
    </source>
</evidence>
<feature type="compositionally biased region" description="Low complexity" evidence="8">
    <location>
        <begin position="28"/>
        <end position="73"/>
    </location>
</feature>
<gene>
    <name evidence="10" type="ORF">CALVIDRAFT_327311</name>
</gene>
<dbReference type="InterPro" id="IPR036236">
    <property type="entry name" value="Znf_C2H2_sf"/>
</dbReference>
<dbReference type="Pfam" id="PF00096">
    <property type="entry name" value="zf-C2H2"/>
    <property type="match status" value="1"/>
</dbReference>
<evidence type="ECO:0000256" key="2">
    <source>
        <dbReference type="ARBA" id="ARBA00022723"/>
    </source>
</evidence>
<feature type="region of interest" description="Disordered" evidence="8">
    <location>
        <begin position="1"/>
        <end position="78"/>
    </location>
</feature>
<feature type="compositionally biased region" description="Polar residues" evidence="8">
    <location>
        <begin position="163"/>
        <end position="181"/>
    </location>
</feature>
<dbReference type="GO" id="GO:0000785">
    <property type="term" value="C:chromatin"/>
    <property type="evidence" value="ECO:0007669"/>
    <property type="project" value="TreeGrafter"/>
</dbReference>
<dbReference type="PROSITE" id="PS50157">
    <property type="entry name" value="ZINC_FINGER_C2H2_2"/>
    <property type="match status" value="2"/>
</dbReference>
<keyword evidence="11" id="KW-1185">Reference proteome</keyword>
<keyword evidence="3" id="KW-0677">Repeat</keyword>
<feature type="compositionally biased region" description="Polar residues" evidence="8">
    <location>
        <begin position="335"/>
        <end position="353"/>
    </location>
</feature>
<evidence type="ECO:0000256" key="4">
    <source>
        <dbReference type="ARBA" id="ARBA00022771"/>
    </source>
</evidence>
<reference evidence="10 11" key="1">
    <citation type="journal article" date="2016" name="Mol. Biol. Evol.">
        <title>Comparative Genomics of Early-Diverging Mushroom-Forming Fungi Provides Insights into the Origins of Lignocellulose Decay Capabilities.</title>
        <authorList>
            <person name="Nagy L.G."/>
            <person name="Riley R."/>
            <person name="Tritt A."/>
            <person name="Adam C."/>
            <person name="Daum C."/>
            <person name="Floudas D."/>
            <person name="Sun H."/>
            <person name="Yadav J.S."/>
            <person name="Pangilinan J."/>
            <person name="Larsson K.H."/>
            <person name="Matsuura K."/>
            <person name="Barry K."/>
            <person name="Labutti K."/>
            <person name="Kuo R."/>
            <person name="Ohm R.A."/>
            <person name="Bhattacharya S.S."/>
            <person name="Shirouzu T."/>
            <person name="Yoshinaga Y."/>
            <person name="Martin F.M."/>
            <person name="Grigoriev I.V."/>
            <person name="Hibbett D.S."/>
        </authorList>
    </citation>
    <scope>NUCLEOTIDE SEQUENCE [LARGE SCALE GENOMIC DNA]</scope>
    <source>
        <strain evidence="10 11">TUFC12733</strain>
    </source>
</reference>
<dbReference type="Proteomes" id="UP000076738">
    <property type="component" value="Unassembled WGS sequence"/>
</dbReference>
<feature type="region of interest" description="Disordered" evidence="8">
    <location>
        <begin position="163"/>
        <end position="366"/>
    </location>
</feature>
<dbReference type="GO" id="GO:0000981">
    <property type="term" value="F:DNA-binding transcription factor activity, RNA polymerase II-specific"/>
    <property type="evidence" value="ECO:0007669"/>
    <property type="project" value="TreeGrafter"/>
</dbReference>
<evidence type="ECO:0000256" key="5">
    <source>
        <dbReference type="ARBA" id="ARBA00022833"/>
    </source>
</evidence>
<evidence type="ECO:0000313" key="11">
    <source>
        <dbReference type="Proteomes" id="UP000076738"/>
    </source>
</evidence>
<dbReference type="GO" id="GO:0008270">
    <property type="term" value="F:zinc ion binding"/>
    <property type="evidence" value="ECO:0007669"/>
    <property type="project" value="UniProtKB-KW"/>
</dbReference>
<keyword evidence="2" id="KW-0479">Metal-binding</keyword>
<keyword evidence="4 7" id="KW-0863">Zinc-finger</keyword>
<feature type="domain" description="C2H2-type" evidence="9">
    <location>
        <begin position="88"/>
        <end position="115"/>
    </location>
</feature>
<comment type="subcellular location">
    <subcellularLocation>
        <location evidence="1">Nucleus</location>
    </subcellularLocation>
</comment>
<sequence>MHAAQHYPGPQAQQGILPQRPPMPHQYSSSSITSVSSAASSSLHTSASEETASSHSSNSPPGMRGAQAQLAGAVAGGPGSAAAGRRRFCCGTCGKDFSTSGHLARHIRVHTGERNHPCPFPGCNARCSRQDNLVQHFRVHMPREERRANSTAVRAELQKCLQSAGQSLNGPSSDSFSSHGATPTPMHPSRGHHGQRSDSEVPSLPEGGSRSPSPIDSVPLTSPGFGPEGEHHAPWMDGNNGGGPHGQPSAGSQHPNMQLPLPAPTFPYSMPLAHPHHAYHHAQQQQQGHHPHQPLGSPTYPPSLQSGQYPPPLSPSSGSGLTSSGTGNSPLTPGWPNTSAIRGTQAPHQQRTSIRVPVGPASAPAGVVGASEWPWYGWQGEGKGA</sequence>
<evidence type="ECO:0000259" key="9">
    <source>
        <dbReference type="PROSITE" id="PS50157"/>
    </source>
</evidence>
<dbReference type="AlphaFoldDB" id="A0A167QVR7"/>
<feature type="compositionally biased region" description="Low complexity" evidence="8">
    <location>
        <begin position="315"/>
        <end position="334"/>
    </location>
</feature>
<dbReference type="GO" id="GO:0000978">
    <property type="term" value="F:RNA polymerase II cis-regulatory region sequence-specific DNA binding"/>
    <property type="evidence" value="ECO:0007669"/>
    <property type="project" value="TreeGrafter"/>
</dbReference>
<accession>A0A167QVR7</accession>
<organism evidence="10 11">
    <name type="scientific">Calocera viscosa (strain TUFC12733)</name>
    <dbReference type="NCBI Taxonomy" id="1330018"/>
    <lineage>
        <taxon>Eukaryota</taxon>
        <taxon>Fungi</taxon>
        <taxon>Dikarya</taxon>
        <taxon>Basidiomycota</taxon>
        <taxon>Agaricomycotina</taxon>
        <taxon>Dacrymycetes</taxon>
        <taxon>Dacrymycetales</taxon>
        <taxon>Dacrymycetaceae</taxon>
        <taxon>Calocera</taxon>
    </lineage>
</organism>
<keyword evidence="6" id="KW-0539">Nucleus</keyword>
<dbReference type="SUPFAM" id="SSF57667">
    <property type="entry name" value="beta-beta-alpha zinc fingers"/>
    <property type="match status" value="1"/>
</dbReference>
<protein>
    <recommendedName>
        <fullName evidence="9">C2H2-type domain-containing protein</fullName>
    </recommendedName>
</protein>
<evidence type="ECO:0000256" key="8">
    <source>
        <dbReference type="SAM" id="MobiDB-lite"/>
    </source>
</evidence>
<feature type="compositionally biased region" description="Low complexity" evidence="8">
    <location>
        <begin position="356"/>
        <end position="366"/>
    </location>
</feature>
<dbReference type="InterPro" id="IPR013087">
    <property type="entry name" value="Znf_C2H2_type"/>
</dbReference>
<dbReference type="GO" id="GO:0031519">
    <property type="term" value="C:PcG protein complex"/>
    <property type="evidence" value="ECO:0007669"/>
    <property type="project" value="TreeGrafter"/>
</dbReference>
<dbReference type="OrthoDB" id="3361871at2759"/>
<dbReference type="PANTHER" id="PTHR14003">
    <property type="entry name" value="TRANSCRIPTIONAL REPRESSOR PROTEIN YY"/>
    <property type="match status" value="1"/>
</dbReference>
<evidence type="ECO:0000256" key="6">
    <source>
        <dbReference type="ARBA" id="ARBA00023242"/>
    </source>
</evidence>
<dbReference type="EMBL" id="KV417270">
    <property type="protein sequence ID" value="KZP00295.1"/>
    <property type="molecule type" value="Genomic_DNA"/>
</dbReference>
<evidence type="ECO:0000313" key="10">
    <source>
        <dbReference type="EMBL" id="KZP00295.1"/>
    </source>
</evidence>
<dbReference type="PROSITE" id="PS00028">
    <property type="entry name" value="ZINC_FINGER_C2H2_1"/>
    <property type="match status" value="2"/>
</dbReference>
<dbReference type="STRING" id="1330018.A0A167QVR7"/>
<feature type="domain" description="C2H2-type" evidence="9">
    <location>
        <begin position="116"/>
        <end position="145"/>
    </location>
</feature>
<dbReference type="SMART" id="SM00355">
    <property type="entry name" value="ZnF_C2H2"/>
    <property type="match status" value="2"/>
</dbReference>